<accession>A0A550CLF9</accession>
<name>A0A550CLF9_9AGAR</name>
<dbReference type="AlphaFoldDB" id="A0A550CLF9"/>
<feature type="compositionally biased region" description="Basic and acidic residues" evidence="1">
    <location>
        <begin position="1"/>
        <end position="11"/>
    </location>
</feature>
<protein>
    <submittedName>
        <fullName evidence="2">Uncharacterized protein</fullName>
    </submittedName>
</protein>
<evidence type="ECO:0000256" key="1">
    <source>
        <dbReference type="SAM" id="MobiDB-lite"/>
    </source>
</evidence>
<gene>
    <name evidence="2" type="ORF">BD626DRAFT_489274</name>
</gene>
<evidence type="ECO:0000313" key="3">
    <source>
        <dbReference type="Proteomes" id="UP000320762"/>
    </source>
</evidence>
<reference evidence="2 3" key="1">
    <citation type="journal article" date="2019" name="New Phytol.">
        <title>Comparative genomics reveals unique wood-decay strategies and fruiting body development in the Schizophyllaceae.</title>
        <authorList>
            <person name="Almasi E."/>
            <person name="Sahu N."/>
            <person name="Krizsan K."/>
            <person name="Balint B."/>
            <person name="Kovacs G.M."/>
            <person name="Kiss B."/>
            <person name="Cseklye J."/>
            <person name="Drula E."/>
            <person name="Henrissat B."/>
            <person name="Nagy I."/>
            <person name="Chovatia M."/>
            <person name="Adam C."/>
            <person name="LaButti K."/>
            <person name="Lipzen A."/>
            <person name="Riley R."/>
            <person name="Grigoriev I.V."/>
            <person name="Nagy L.G."/>
        </authorList>
    </citation>
    <scope>NUCLEOTIDE SEQUENCE [LARGE SCALE GENOMIC DNA]</scope>
    <source>
        <strain evidence="2 3">NL-1724</strain>
    </source>
</reference>
<feature type="region of interest" description="Disordered" evidence="1">
    <location>
        <begin position="1"/>
        <end position="90"/>
    </location>
</feature>
<comment type="caution">
    <text evidence="2">The sequence shown here is derived from an EMBL/GenBank/DDBJ whole genome shotgun (WGS) entry which is preliminary data.</text>
</comment>
<evidence type="ECO:0000313" key="2">
    <source>
        <dbReference type="EMBL" id="TRM65598.1"/>
    </source>
</evidence>
<keyword evidence="3" id="KW-1185">Reference proteome</keyword>
<dbReference type="EMBL" id="VDMD01000005">
    <property type="protein sequence ID" value="TRM65598.1"/>
    <property type="molecule type" value="Genomic_DNA"/>
</dbReference>
<sequence>MRLNAHSEDGRTALWCNGSSTREHRTALPTLRGQRRGSSAVRAQMPRSGRDLPPSDSSELPKAIPTATTAVPCALPRLPSSPPSPEYERTGRVQDLERFHWLLARLAMRLPPWSLEL</sequence>
<dbReference type="Proteomes" id="UP000320762">
    <property type="component" value="Unassembled WGS sequence"/>
</dbReference>
<proteinExistence type="predicted"/>
<organism evidence="2 3">
    <name type="scientific">Schizophyllum amplum</name>
    <dbReference type="NCBI Taxonomy" id="97359"/>
    <lineage>
        <taxon>Eukaryota</taxon>
        <taxon>Fungi</taxon>
        <taxon>Dikarya</taxon>
        <taxon>Basidiomycota</taxon>
        <taxon>Agaricomycotina</taxon>
        <taxon>Agaricomycetes</taxon>
        <taxon>Agaricomycetidae</taxon>
        <taxon>Agaricales</taxon>
        <taxon>Schizophyllaceae</taxon>
        <taxon>Schizophyllum</taxon>
    </lineage>
</organism>